<evidence type="ECO:0000313" key="3">
    <source>
        <dbReference type="Proteomes" id="UP000184080"/>
    </source>
</evidence>
<gene>
    <name evidence="2" type="ORF">SAMN05444401_1171</name>
</gene>
<keyword evidence="1" id="KW-0472">Membrane</keyword>
<protein>
    <submittedName>
        <fullName evidence="2">Stage II sporulation protein P</fullName>
    </submittedName>
</protein>
<accession>A0A1M6CMY5</accession>
<name>A0A1M6CMY5_9CLOT</name>
<dbReference type="InterPro" id="IPR010897">
    <property type="entry name" value="Spore_II_P"/>
</dbReference>
<proteinExistence type="predicted"/>
<dbReference type="AlphaFoldDB" id="A0A1M6CMY5"/>
<dbReference type="OrthoDB" id="1633470at2"/>
<keyword evidence="1" id="KW-0812">Transmembrane</keyword>
<dbReference type="Pfam" id="PF07454">
    <property type="entry name" value="SpoIIP"/>
    <property type="match status" value="1"/>
</dbReference>
<dbReference type="Proteomes" id="UP000184080">
    <property type="component" value="Unassembled WGS sequence"/>
</dbReference>
<evidence type="ECO:0000313" key="2">
    <source>
        <dbReference type="EMBL" id="SHI62211.1"/>
    </source>
</evidence>
<dbReference type="NCBIfam" id="TIGR02867">
    <property type="entry name" value="spore_II_P"/>
    <property type="match status" value="1"/>
</dbReference>
<dbReference type="RefSeq" id="WP_073004514.1">
    <property type="nucleotide sequence ID" value="NZ_FQZO01000001.1"/>
</dbReference>
<dbReference type="EMBL" id="FQZO01000001">
    <property type="protein sequence ID" value="SHI62211.1"/>
    <property type="molecule type" value="Genomic_DNA"/>
</dbReference>
<sequence length="362" mass="41128">MPYSTKVNKELHFKLIGYIIISSIIVIFTIMGILNGVMKSQVKNNMFYIQVLNYTLPVVKDLAYDESDMAESQMNIKTAILDYIGMDIFNPLTILSKESSYFAVSRKYVKPEVKNQFSLNSFKLEDISIFREEKKEGELKPEGKVDNKVDIYNPSIKKNLNESKPEVLIYHTHTTEYYAPATGKSAFDENLSVVAVGRELSKELQQNYGISVIHDRTIHNSAYNNSYTRSGETLDKYLKKYNNDFKIIIDLHRDSGPAKKDVTYKINGQDAAKLMFVLSKSSKYIKDNEALTNNLKGFLDKEFSGLTKETKDYNHGKGNFNQSRHPNVVLIEVGADVNKIEEALVSAKIIARAVAEQINGKR</sequence>
<keyword evidence="3" id="KW-1185">Reference proteome</keyword>
<dbReference type="STRING" id="1121298.SAMN05444401_1171"/>
<organism evidence="2 3">
    <name type="scientific">Clostridium amylolyticum</name>
    <dbReference type="NCBI Taxonomy" id="1121298"/>
    <lineage>
        <taxon>Bacteria</taxon>
        <taxon>Bacillati</taxon>
        <taxon>Bacillota</taxon>
        <taxon>Clostridia</taxon>
        <taxon>Eubacteriales</taxon>
        <taxon>Clostridiaceae</taxon>
        <taxon>Clostridium</taxon>
    </lineage>
</organism>
<feature type="transmembrane region" description="Helical" evidence="1">
    <location>
        <begin position="15"/>
        <end position="37"/>
    </location>
</feature>
<keyword evidence="1" id="KW-1133">Transmembrane helix</keyword>
<dbReference type="Gene3D" id="3.40.630.40">
    <property type="entry name" value="Zn-dependent exopeptidases"/>
    <property type="match status" value="1"/>
</dbReference>
<evidence type="ECO:0000256" key="1">
    <source>
        <dbReference type="SAM" id="Phobius"/>
    </source>
</evidence>
<reference evidence="2 3" key="1">
    <citation type="submission" date="2016-11" db="EMBL/GenBank/DDBJ databases">
        <authorList>
            <person name="Jaros S."/>
            <person name="Januszkiewicz K."/>
            <person name="Wedrychowicz H."/>
        </authorList>
    </citation>
    <scope>NUCLEOTIDE SEQUENCE [LARGE SCALE GENOMIC DNA]</scope>
    <source>
        <strain evidence="2 3">DSM 21864</strain>
    </source>
</reference>